<evidence type="ECO:0000256" key="3">
    <source>
        <dbReference type="ARBA" id="ARBA00022946"/>
    </source>
</evidence>
<dbReference type="PANTHER" id="PTHR43602">
    <property type="match status" value="1"/>
</dbReference>
<dbReference type="PANTHER" id="PTHR43602:SF1">
    <property type="entry name" value="ENOYL-COA HYDRATASE DOMAIN-CONTAINING PROTEIN 3, MITOCHONDRIAL"/>
    <property type="match status" value="1"/>
</dbReference>
<evidence type="ECO:0000256" key="1">
    <source>
        <dbReference type="ARBA" id="ARBA00005254"/>
    </source>
</evidence>
<dbReference type="AlphaFoldDB" id="A0A450RU22"/>
<dbReference type="NCBIfam" id="NF006008">
    <property type="entry name" value="PRK08139.1"/>
    <property type="match status" value="1"/>
</dbReference>
<dbReference type="Gene3D" id="1.10.12.10">
    <property type="entry name" value="Lyase 2-enoyl-coa Hydratase, Chain A, domain 2"/>
    <property type="match status" value="1"/>
</dbReference>
<gene>
    <name evidence="7" type="ORF">BECKDK2373C_GA0170839_100163</name>
</gene>
<reference evidence="7" key="1">
    <citation type="submission" date="2019-02" db="EMBL/GenBank/DDBJ databases">
        <authorList>
            <person name="Gruber-Vodicka R. H."/>
            <person name="Seah K. B. B."/>
        </authorList>
    </citation>
    <scope>NUCLEOTIDE SEQUENCE</scope>
    <source>
        <strain evidence="7">BECK_DK161</strain>
    </source>
</reference>
<dbReference type="GO" id="GO:0006631">
    <property type="term" value="P:fatty acid metabolic process"/>
    <property type="evidence" value="ECO:0007669"/>
    <property type="project" value="UniProtKB-KW"/>
</dbReference>
<evidence type="ECO:0000256" key="6">
    <source>
        <dbReference type="ARBA" id="ARBA00040545"/>
    </source>
</evidence>
<keyword evidence="3" id="KW-0809">Transit peptide</keyword>
<comment type="similarity">
    <text evidence="1">Belongs to the enoyl-CoA hydratase/isomerase family.</text>
</comment>
<keyword evidence="2" id="KW-0276">Fatty acid metabolism</keyword>
<evidence type="ECO:0000256" key="4">
    <source>
        <dbReference type="ARBA" id="ARBA00023098"/>
    </source>
</evidence>
<accession>A0A450RU22</accession>
<name>A0A450RU22_9GAMM</name>
<evidence type="ECO:0000313" key="7">
    <source>
        <dbReference type="EMBL" id="VFJ42527.1"/>
    </source>
</evidence>
<dbReference type="InterPro" id="IPR001753">
    <property type="entry name" value="Enoyl-CoA_hydra/iso"/>
</dbReference>
<evidence type="ECO:0000256" key="2">
    <source>
        <dbReference type="ARBA" id="ARBA00022832"/>
    </source>
</evidence>
<dbReference type="InterPro" id="IPR052377">
    <property type="entry name" value="Mitochondrial_ECH-domain"/>
</dbReference>
<dbReference type="Pfam" id="PF00378">
    <property type="entry name" value="ECH_1"/>
    <property type="match status" value="1"/>
</dbReference>
<dbReference type="EMBL" id="CAADEY010000001">
    <property type="protein sequence ID" value="VFJ42527.1"/>
    <property type="molecule type" value="Genomic_DNA"/>
</dbReference>
<protein>
    <recommendedName>
        <fullName evidence="6">Enoyl-CoA hydratase domain-containing protein 3, mitochondrial</fullName>
    </recommendedName>
</protein>
<evidence type="ECO:0000256" key="5">
    <source>
        <dbReference type="ARBA" id="ARBA00037410"/>
    </source>
</evidence>
<sequence length="277" mass="30129">MRGENVSGTPKKICDSMTRLSFPDNRGLLYHVERGVATLTLNRPAQYNALSKALLIALQATLDDIAVDRSIRVVVLAGNGPAFCAGHDLKEMRAGTDGNYHHREYYEDLFRLSGQVMARMARLPQPVVARVHGLATAAGCQLVAACDLAVAAETARFAVSGINLGLFCSGPAVPLSRSIPRKVAFEMLVTGEFIDARTAKSHGLINRVASREELDRVTDDLAGSILKKSPAAVAMGKRMFYRQLERNLEDAYEYAAHVMAANMMTEDAMKGIDEFLG</sequence>
<keyword evidence="4" id="KW-0443">Lipid metabolism</keyword>
<comment type="function">
    <text evidence="5">May play a role in fatty acid biosynthesis and insulin sensitivity.</text>
</comment>
<dbReference type="InterPro" id="IPR014748">
    <property type="entry name" value="Enoyl-CoA_hydra_C"/>
</dbReference>
<proteinExistence type="inferred from homology"/>
<dbReference type="CDD" id="cd06558">
    <property type="entry name" value="crotonase-like"/>
    <property type="match status" value="1"/>
</dbReference>
<dbReference type="InterPro" id="IPR029045">
    <property type="entry name" value="ClpP/crotonase-like_dom_sf"/>
</dbReference>
<dbReference type="SUPFAM" id="SSF52096">
    <property type="entry name" value="ClpP/crotonase"/>
    <property type="match status" value="1"/>
</dbReference>
<dbReference type="Gene3D" id="3.90.226.10">
    <property type="entry name" value="2-enoyl-CoA Hydratase, Chain A, domain 1"/>
    <property type="match status" value="1"/>
</dbReference>
<organism evidence="7">
    <name type="scientific">Candidatus Kentrum sp. DK</name>
    <dbReference type="NCBI Taxonomy" id="2126562"/>
    <lineage>
        <taxon>Bacteria</taxon>
        <taxon>Pseudomonadati</taxon>
        <taxon>Pseudomonadota</taxon>
        <taxon>Gammaproteobacteria</taxon>
        <taxon>Candidatus Kentrum</taxon>
    </lineage>
</organism>
<dbReference type="GO" id="GO:0016836">
    <property type="term" value="F:hydro-lyase activity"/>
    <property type="evidence" value="ECO:0007669"/>
    <property type="project" value="TreeGrafter"/>
</dbReference>